<protein>
    <recommendedName>
        <fullName evidence="15">Calmodulin</fullName>
    </recommendedName>
</protein>
<keyword evidence="3" id="KW-0808">Transferase</keyword>
<dbReference type="PROSITE" id="PS50222">
    <property type="entry name" value="EF_HAND_2"/>
    <property type="match status" value="1"/>
</dbReference>
<dbReference type="SUPFAM" id="SSF56112">
    <property type="entry name" value="Protein kinase-like (PK-like)"/>
    <property type="match status" value="1"/>
</dbReference>
<evidence type="ECO:0000256" key="10">
    <source>
        <dbReference type="RuleBase" id="RU000304"/>
    </source>
</evidence>
<dbReference type="SMART" id="SM00054">
    <property type="entry name" value="EFh"/>
    <property type="match status" value="2"/>
</dbReference>
<dbReference type="InterPro" id="IPR008271">
    <property type="entry name" value="Ser/Thr_kinase_AS"/>
</dbReference>
<organism evidence="14">
    <name type="scientific">Chaetoceros debilis</name>
    <dbReference type="NCBI Taxonomy" id="122233"/>
    <lineage>
        <taxon>Eukaryota</taxon>
        <taxon>Sar</taxon>
        <taxon>Stramenopiles</taxon>
        <taxon>Ochrophyta</taxon>
        <taxon>Bacillariophyta</taxon>
        <taxon>Coscinodiscophyceae</taxon>
        <taxon>Chaetocerotophycidae</taxon>
        <taxon>Chaetocerotales</taxon>
        <taxon>Chaetocerotaceae</taxon>
        <taxon>Chaetoceros</taxon>
    </lineage>
</organism>
<dbReference type="InterPro" id="IPR011009">
    <property type="entry name" value="Kinase-like_dom_sf"/>
</dbReference>
<evidence type="ECO:0000256" key="8">
    <source>
        <dbReference type="ARBA" id="ARBA00024334"/>
    </source>
</evidence>
<dbReference type="PROSITE" id="PS00108">
    <property type="entry name" value="PROTEIN_KINASE_ST"/>
    <property type="match status" value="1"/>
</dbReference>
<gene>
    <name evidence="14" type="ORF">CDEB00056_LOCUS1978</name>
</gene>
<evidence type="ECO:0000256" key="1">
    <source>
        <dbReference type="ARBA" id="ARBA00001946"/>
    </source>
</evidence>
<dbReference type="InterPro" id="IPR018247">
    <property type="entry name" value="EF_Hand_1_Ca_BS"/>
</dbReference>
<evidence type="ECO:0008006" key="15">
    <source>
        <dbReference type="Google" id="ProtNLM"/>
    </source>
</evidence>
<feature type="domain" description="EF-hand" evidence="13">
    <location>
        <begin position="361"/>
        <end position="396"/>
    </location>
</feature>
<keyword evidence="2 10" id="KW-0723">Serine/threonine-protein kinase</keyword>
<dbReference type="PROSITE" id="PS00107">
    <property type="entry name" value="PROTEIN_KINASE_ATP"/>
    <property type="match status" value="1"/>
</dbReference>
<evidence type="ECO:0000256" key="4">
    <source>
        <dbReference type="ARBA" id="ARBA00022741"/>
    </source>
</evidence>
<evidence type="ECO:0000256" key="11">
    <source>
        <dbReference type="SAM" id="MobiDB-lite"/>
    </source>
</evidence>
<evidence type="ECO:0000256" key="2">
    <source>
        <dbReference type="ARBA" id="ARBA00022527"/>
    </source>
</evidence>
<dbReference type="SUPFAM" id="SSF47473">
    <property type="entry name" value="EF-hand"/>
    <property type="match status" value="1"/>
</dbReference>
<dbReference type="PANTHER" id="PTHR24349">
    <property type="entry name" value="SERINE/THREONINE-PROTEIN KINASE"/>
    <property type="match status" value="1"/>
</dbReference>
<dbReference type="GO" id="GO:0005524">
    <property type="term" value="F:ATP binding"/>
    <property type="evidence" value="ECO:0007669"/>
    <property type="project" value="UniProtKB-UniRule"/>
</dbReference>
<keyword evidence="7 9" id="KW-0067">ATP-binding</keyword>
<sequence length="499" mass="57719">MIFKKKLKKKPSADKTNQKLEGGSFRSNTVLDTRCRAITDKYEYQETLGEGKMGKVASARKIKPSYDKRENPPPHELVALKSAIVKASDMHCVKALRREIDLLKELDHPNVVKGLEAYKSSDRNIHLAFQYCTGGNLYSRFPVDEDGQRVPFHEKDAAPIIYQLLSALSHMHASCICHRDVKFENIMYDSEDTNVINLIDFGAACKFNPGKAMQDPIGTVYTMAREVQMGKYTEKVDLWSVGVITYMMLSLTKPFYGESKYKIVSKIMKGVFRYYSPRWENVSSTAKSFINALIEIDPEKRLSAAQAMNHPWIKEFYPSEEYCIDDEKTLKILHDSIVKYSTYNEFKKIGLIIVAHQMETDHVEIMRKVFDTYDANKNGTISFPDFVTMMGKIQQDYNTDDLREIFHKITMDHTSKAIRYTEFLAMAMGMEPKLVTEDRLWRAFDRIDYEARGTITKEQLKLLMGCDYQYERINELWGEHDFGAGISFEEFVSFFDDFI</sequence>
<keyword evidence="5" id="KW-0418">Kinase</keyword>
<dbReference type="FunFam" id="1.10.510.10:FF:000571">
    <property type="entry name" value="Maternal embryonic leucine zipper kinase"/>
    <property type="match status" value="1"/>
</dbReference>
<dbReference type="InterPro" id="IPR050205">
    <property type="entry name" value="CDPK_Ser/Thr_kinases"/>
</dbReference>
<feature type="domain" description="Protein kinase" evidence="12">
    <location>
        <begin position="42"/>
        <end position="313"/>
    </location>
</feature>
<dbReference type="Pfam" id="PF13499">
    <property type="entry name" value="EF-hand_7"/>
    <property type="match status" value="1"/>
</dbReference>
<evidence type="ECO:0000256" key="3">
    <source>
        <dbReference type="ARBA" id="ARBA00022679"/>
    </source>
</evidence>
<dbReference type="GO" id="GO:0004674">
    <property type="term" value="F:protein serine/threonine kinase activity"/>
    <property type="evidence" value="ECO:0007669"/>
    <property type="project" value="UniProtKB-KW"/>
</dbReference>
<dbReference type="Gene3D" id="1.10.510.10">
    <property type="entry name" value="Transferase(Phosphotransferase) domain 1"/>
    <property type="match status" value="1"/>
</dbReference>
<reference evidence="14" key="1">
    <citation type="submission" date="2021-01" db="EMBL/GenBank/DDBJ databases">
        <authorList>
            <person name="Corre E."/>
            <person name="Pelletier E."/>
            <person name="Niang G."/>
            <person name="Scheremetjew M."/>
            <person name="Finn R."/>
            <person name="Kale V."/>
            <person name="Holt S."/>
            <person name="Cochrane G."/>
            <person name="Meng A."/>
            <person name="Brown T."/>
            <person name="Cohen L."/>
        </authorList>
    </citation>
    <scope>NUCLEOTIDE SEQUENCE</scope>
    <source>
        <strain evidence="14">MM31A-1</strain>
    </source>
</reference>
<comment type="similarity">
    <text evidence="8">Belongs to the protein kinase superfamily. Ser/Thr protein kinase family. CDPK subfamily.</text>
</comment>
<dbReference type="PROSITE" id="PS50011">
    <property type="entry name" value="PROTEIN_KINASE_DOM"/>
    <property type="match status" value="1"/>
</dbReference>
<dbReference type="InterPro" id="IPR000719">
    <property type="entry name" value="Prot_kinase_dom"/>
</dbReference>
<feature type="region of interest" description="Disordered" evidence="11">
    <location>
        <begin position="1"/>
        <end position="25"/>
    </location>
</feature>
<keyword evidence="4 9" id="KW-0547">Nucleotide-binding</keyword>
<evidence type="ECO:0000313" key="14">
    <source>
        <dbReference type="EMBL" id="CAE0457137.1"/>
    </source>
</evidence>
<dbReference type="InterPro" id="IPR017441">
    <property type="entry name" value="Protein_kinase_ATP_BS"/>
</dbReference>
<keyword evidence="6" id="KW-0106">Calcium</keyword>
<name>A0A7S3PW16_9STRA</name>
<dbReference type="EMBL" id="HBIO01002847">
    <property type="protein sequence ID" value="CAE0457137.1"/>
    <property type="molecule type" value="Transcribed_RNA"/>
</dbReference>
<evidence type="ECO:0000256" key="9">
    <source>
        <dbReference type="PROSITE-ProRule" id="PRU10141"/>
    </source>
</evidence>
<accession>A0A7S3PW16</accession>
<evidence type="ECO:0000256" key="5">
    <source>
        <dbReference type="ARBA" id="ARBA00022777"/>
    </source>
</evidence>
<dbReference type="Gene3D" id="3.30.200.20">
    <property type="entry name" value="Phosphorylase Kinase, domain 1"/>
    <property type="match status" value="1"/>
</dbReference>
<dbReference type="SMART" id="SM00220">
    <property type="entry name" value="S_TKc"/>
    <property type="match status" value="1"/>
</dbReference>
<proteinExistence type="inferred from homology"/>
<feature type="compositionally biased region" description="Basic residues" evidence="11">
    <location>
        <begin position="1"/>
        <end position="10"/>
    </location>
</feature>
<evidence type="ECO:0000259" key="12">
    <source>
        <dbReference type="PROSITE" id="PS50011"/>
    </source>
</evidence>
<evidence type="ECO:0000256" key="7">
    <source>
        <dbReference type="ARBA" id="ARBA00022840"/>
    </source>
</evidence>
<dbReference type="InterPro" id="IPR011992">
    <property type="entry name" value="EF-hand-dom_pair"/>
</dbReference>
<comment type="cofactor">
    <cofactor evidence="1">
        <name>Mg(2+)</name>
        <dbReference type="ChEBI" id="CHEBI:18420"/>
    </cofactor>
</comment>
<feature type="binding site" evidence="9">
    <location>
        <position position="81"/>
    </location>
    <ligand>
        <name>ATP</name>
        <dbReference type="ChEBI" id="CHEBI:30616"/>
    </ligand>
</feature>
<dbReference type="Pfam" id="PF00069">
    <property type="entry name" value="Pkinase"/>
    <property type="match status" value="1"/>
</dbReference>
<dbReference type="Gene3D" id="1.10.238.10">
    <property type="entry name" value="EF-hand"/>
    <property type="match status" value="2"/>
</dbReference>
<dbReference type="GO" id="GO:0005509">
    <property type="term" value="F:calcium ion binding"/>
    <property type="evidence" value="ECO:0007669"/>
    <property type="project" value="InterPro"/>
</dbReference>
<evidence type="ECO:0000256" key="6">
    <source>
        <dbReference type="ARBA" id="ARBA00022837"/>
    </source>
</evidence>
<evidence type="ECO:0000259" key="13">
    <source>
        <dbReference type="PROSITE" id="PS50222"/>
    </source>
</evidence>
<dbReference type="AlphaFoldDB" id="A0A7S3PW16"/>
<dbReference type="InterPro" id="IPR002048">
    <property type="entry name" value="EF_hand_dom"/>
</dbReference>
<dbReference type="PROSITE" id="PS00018">
    <property type="entry name" value="EF_HAND_1"/>
    <property type="match status" value="1"/>
</dbReference>